<feature type="signal peptide" evidence="2">
    <location>
        <begin position="1"/>
        <end position="26"/>
    </location>
</feature>
<proteinExistence type="predicted"/>
<gene>
    <name evidence="3" type="ORF">RND81_13G134400</name>
</gene>
<comment type="caution">
    <text evidence="3">The sequence shown here is derived from an EMBL/GenBank/DDBJ whole genome shotgun (WGS) entry which is preliminary data.</text>
</comment>
<sequence>MKNLVVASVFVLFFLMATVIPKTSLAANVVSQEASQTSTDKAVRKLGVRAGPAAKMKKRKRKPWMPPAPKPSDVHHQFMPPAPPPPAHY</sequence>
<keyword evidence="2" id="KW-0732">Signal</keyword>
<feature type="chain" id="PRO_5043519760" evidence="2">
    <location>
        <begin position="27"/>
        <end position="89"/>
    </location>
</feature>
<dbReference type="AlphaFoldDB" id="A0AAW1H3N9"/>
<evidence type="ECO:0000256" key="2">
    <source>
        <dbReference type="SAM" id="SignalP"/>
    </source>
</evidence>
<keyword evidence="4" id="KW-1185">Reference proteome</keyword>
<organism evidence="3 4">
    <name type="scientific">Saponaria officinalis</name>
    <name type="common">Common soapwort</name>
    <name type="synonym">Lychnis saponaria</name>
    <dbReference type="NCBI Taxonomy" id="3572"/>
    <lineage>
        <taxon>Eukaryota</taxon>
        <taxon>Viridiplantae</taxon>
        <taxon>Streptophyta</taxon>
        <taxon>Embryophyta</taxon>
        <taxon>Tracheophyta</taxon>
        <taxon>Spermatophyta</taxon>
        <taxon>Magnoliopsida</taxon>
        <taxon>eudicotyledons</taxon>
        <taxon>Gunneridae</taxon>
        <taxon>Pentapetalae</taxon>
        <taxon>Caryophyllales</taxon>
        <taxon>Caryophyllaceae</taxon>
        <taxon>Caryophylleae</taxon>
        <taxon>Saponaria</taxon>
    </lineage>
</organism>
<feature type="region of interest" description="Disordered" evidence="1">
    <location>
        <begin position="51"/>
        <end position="89"/>
    </location>
</feature>
<evidence type="ECO:0000256" key="1">
    <source>
        <dbReference type="SAM" id="MobiDB-lite"/>
    </source>
</evidence>
<protein>
    <submittedName>
        <fullName evidence="3">Uncharacterized protein</fullName>
    </submittedName>
</protein>
<name>A0AAW1H3N9_SAPOF</name>
<evidence type="ECO:0000313" key="4">
    <source>
        <dbReference type="Proteomes" id="UP001443914"/>
    </source>
</evidence>
<feature type="compositionally biased region" description="Pro residues" evidence="1">
    <location>
        <begin position="80"/>
        <end position="89"/>
    </location>
</feature>
<accession>A0AAW1H3N9</accession>
<reference evidence="3" key="1">
    <citation type="submission" date="2024-03" db="EMBL/GenBank/DDBJ databases">
        <title>WGS assembly of Saponaria officinalis var. Norfolk2.</title>
        <authorList>
            <person name="Jenkins J."/>
            <person name="Shu S."/>
            <person name="Grimwood J."/>
            <person name="Barry K."/>
            <person name="Goodstein D."/>
            <person name="Schmutz J."/>
            <person name="Leebens-Mack J."/>
            <person name="Osbourn A."/>
        </authorList>
    </citation>
    <scope>NUCLEOTIDE SEQUENCE [LARGE SCALE GENOMIC DNA]</scope>
    <source>
        <strain evidence="3">JIC</strain>
    </source>
</reference>
<evidence type="ECO:0000313" key="3">
    <source>
        <dbReference type="EMBL" id="KAK9669492.1"/>
    </source>
</evidence>
<dbReference type="EMBL" id="JBDFQZ010000013">
    <property type="protein sequence ID" value="KAK9669492.1"/>
    <property type="molecule type" value="Genomic_DNA"/>
</dbReference>
<dbReference type="Proteomes" id="UP001443914">
    <property type="component" value="Unassembled WGS sequence"/>
</dbReference>